<organism evidence="8 9">
    <name type="scientific">Cephalotrichum gorgonifer</name>
    <dbReference type="NCBI Taxonomy" id="2041049"/>
    <lineage>
        <taxon>Eukaryota</taxon>
        <taxon>Fungi</taxon>
        <taxon>Dikarya</taxon>
        <taxon>Ascomycota</taxon>
        <taxon>Pezizomycotina</taxon>
        <taxon>Sordariomycetes</taxon>
        <taxon>Hypocreomycetidae</taxon>
        <taxon>Microascales</taxon>
        <taxon>Microascaceae</taxon>
        <taxon>Cephalotrichum</taxon>
    </lineage>
</organism>
<gene>
    <name evidence="8" type="ORF">DNG_00091</name>
</gene>
<dbReference type="Pfam" id="PF12584">
    <property type="entry name" value="TRAPPC10"/>
    <property type="match status" value="1"/>
</dbReference>
<evidence type="ECO:0000256" key="1">
    <source>
        <dbReference type="ARBA" id="ARBA00004555"/>
    </source>
</evidence>
<feature type="region of interest" description="Disordered" evidence="4">
    <location>
        <begin position="374"/>
        <end position="401"/>
    </location>
</feature>
<keyword evidence="2" id="KW-0813">Transport</keyword>
<evidence type="ECO:0000256" key="4">
    <source>
        <dbReference type="SAM" id="MobiDB-lite"/>
    </source>
</evidence>
<feature type="domain" description="TRAPPC10/Trs130 N-terminal" evidence="6">
    <location>
        <begin position="251"/>
        <end position="344"/>
    </location>
</feature>
<dbReference type="InterPro" id="IPR055505">
    <property type="entry name" value="DUF7077"/>
</dbReference>
<protein>
    <submittedName>
        <fullName evidence="8">Related to TRS130 TRAPP subunit of 130 kDa involved in targeting and fusion of ER to golgi transport vesicles</fullName>
    </submittedName>
</protein>
<keyword evidence="3" id="KW-0333">Golgi apparatus</keyword>
<feature type="compositionally biased region" description="Low complexity" evidence="4">
    <location>
        <begin position="588"/>
        <end position="597"/>
    </location>
</feature>
<dbReference type="GO" id="GO:0006891">
    <property type="term" value="P:intra-Golgi vesicle-mediated transport"/>
    <property type="evidence" value="ECO:0007669"/>
    <property type="project" value="TreeGrafter"/>
</dbReference>
<reference evidence="8" key="1">
    <citation type="submission" date="2018-03" db="EMBL/GenBank/DDBJ databases">
        <authorList>
            <person name="Guldener U."/>
        </authorList>
    </citation>
    <scope>NUCLEOTIDE SEQUENCE</scope>
</reference>
<dbReference type="GO" id="GO:0005829">
    <property type="term" value="C:cytosol"/>
    <property type="evidence" value="ECO:0007669"/>
    <property type="project" value="GOC"/>
</dbReference>
<dbReference type="PANTHER" id="PTHR13251:SF3">
    <property type="entry name" value="TRAFFICKING PROTEIN PARTICLE COMPLEX SUBUNIT 10"/>
    <property type="match status" value="1"/>
</dbReference>
<evidence type="ECO:0000313" key="8">
    <source>
        <dbReference type="EMBL" id="SPN96568.1"/>
    </source>
</evidence>
<dbReference type="Pfam" id="PF23274">
    <property type="entry name" value="DUF7077"/>
    <property type="match status" value="1"/>
</dbReference>
<comment type="subcellular location">
    <subcellularLocation>
        <location evidence="1">Golgi apparatus</location>
    </subcellularLocation>
</comment>
<dbReference type="Pfam" id="PF24965">
    <property type="entry name" value="TRS130_4HB"/>
    <property type="match status" value="1"/>
</dbReference>
<evidence type="ECO:0000256" key="3">
    <source>
        <dbReference type="ARBA" id="ARBA00023034"/>
    </source>
</evidence>
<feature type="domain" description="TRAPPC10/Trs130 N-terminal" evidence="6">
    <location>
        <begin position="61"/>
        <end position="226"/>
    </location>
</feature>
<evidence type="ECO:0000259" key="6">
    <source>
        <dbReference type="Pfam" id="PF23036"/>
    </source>
</evidence>
<keyword evidence="9" id="KW-1185">Reference proteome</keyword>
<dbReference type="GO" id="GO:0034498">
    <property type="term" value="P:early endosome to Golgi transport"/>
    <property type="evidence" value="ECO:0007669"/>
    <property type="project" value="TreeGrafter"/>
</dbReference>
<feature type="compositionally biased region" description="Acidic residues" evidence="4">
    <location>
        <begin position="381"/>
        <end position="392"/>
    </location>
</feature>
<proteinExistence type="predicted"/>
<feature type="domain" description="TRAPPC10/Trs130 C-terminal" evidence="5">
    <location>
        <begin position="1321"/>
        <end position="1477"/>
    </location>
</feature>
<feature type="compositionally biased region" description="Pro residues" evidence="4">
    <location>
        <begin position="598"/>
        <end position="607"/>
    </location>
</feature>
<dbReference type="InterPro" id="IPR056913">
    <property type="entry name" value="TRAPPC10/Trs130_N"/>
</dbReference>
<dbReference type="Proteomes" id="UP001187682">
    <property type="component" value="Unassembled WGS sequence"/>
</dbReference>
<sequence length="1512" mass="165118">MEQFSTSKVTVECFDPHDVYKLICPGLIPRLPLRHLHWHSHAGPLRSIDTLHVEIIQSGEHVPDQDLTLRRSASVSTNQDVGAAASTDSIEAPTQANPSKGRRHQIPGLRRTPYLKALLVRCDDSESYKGRVRSEIREWIKKETAATSSKTGAPEGHDAFSWVIIHVVLPNTVAATQPRTAKSGDVAAADQKGASRWRGGSSTLLEKMKADFNVSGKNTVDRVAQVRVGINDVPYDMLPRVVPAVPSGYVETEQDVEAAWQDLITKFKDLILTSFDKRVTRYEEDIKEKDAQRMLPGWNFCTFFILKEGLARGFESVGLVEDALVGYDELSAGLDAIITEQATASDAPERHGGALLPYTDDLKEAVDKALKSLDLSARGEGEDEDDGEDADSPSERGLDADDIPIIASKKPYRDMILENNVSLFDFKSYIFARQISLLLRLGNAWSTREELLAKLNEQQQLVPTGLAPHTPQSRQTDEPENLSRLSEVCKRALEFIPTMSRTMQHDILAAVASEKGGDKDATTKKLPPSLSAVIDNMVASFAFSLAQQILAQTSTTSLPIPPSTLSTPDAHEPKLSIPEPKTMMHPARSSSLGMPSGSRPPPSPNVFPGPGNNAGPSEKEAAAHSQFLKSGLEDLAARRAELYSVCRNILEKLGRRKGWGDGWGEAPVLSDSIDYSEMEDVSLDDDTPSLPANTAAEDTAALAAQVVSNPLLSAAFKSEDDFYRLYETLTDKALRHYTVANNTHSVQASFADLAVLKHKVGDFGASASYFDRAIPFFGEGGWSLLELSMLIMYTRCLRELDRKEAFVQVVLKLLTKAAAAEGEYASQASFSKLKENRGGLAAVRGLIKEMLAASKSLKQDVVVPLSSFFLAIDICGPPVYPDGTDKVEIEVELHSLLEDDLPVEQARLRMTCVDGSPTKEISLECVGEKTIKPGKSRITFVGKVVATGRYKVDQLYVENGRIILSYERDVNQITPRDETIFKNPPVLVFQQVRSFDLQLAVARHTRLDQNNALELEISPGWNSIESCTLSVRPATGGLRTITASAKILSSPETEFSKPPEAGMIFLGAVPPETPLTISFPFSVEQDVSTIAVRLEATYVTADGTFHYAKLASIPIALALGVNVQDVFKHHALYSRFTVSTASTSPLRLFESEMTGSDVAEPHLGVLPASTMLIFPKQPGTLLYKTTRKGGDIGPDTSTTMFLKLYYSVLQDEAEAVLREEVQAALEESPLRRLARLLVPIVSRHAAKRISALDLERAALTGQLETGFFAGVNWATELQGLDHPGSKAPVVPEIASFFEAWHKEHKVLPLEEPAERKSLLIPVDIPSVPILVTADIKLGEETQFLVPPTPAAVPTVRVNQLLPATLHLRWTRKWDTSRPPGAATSKTHPPRQLSFEVSTQGDAWLLSGRRKGHITIPSSAGVDSADDILVPLILAPLREGYLPYPGVDVREVRDGDEKGVAHHCEADWRNVGEVVRVVEERTRVTVSLDASGPGGGPLVVESQGAGRDVRVLA</sequence>
<dbReference type="InterPro" id="IPR022233">
    <property type="entry name" value="TRAPPC10/Trs130_C"/>
</dbReference>
<name>A0AAE8SQK8_9PEZI</name>
<evidence type="ECO:0000313" key="9">
    <source>
        <dbReference type="Proteomes" id="UP001187682"/>
    </source>
</evidence>
<dbReference type="GO" id="GO:1990071">
    <property type="term" value="C:TRAPPII protein complex"/>
    <property type="evidence" value="ECO:0007669"/>
    <property type="project" value="InterPro"/>
</dbReference>
<evidence type="ECO:0000259" key="5">
    <source>
        <dbReference type="Pfam" id="PF12584"/>
    </source>
</evidence>
<feature type="region of interest" description="Disordered" evidence="4">
    <location>
        <begin position="72"/>
        <end position="106"/>
    </location>
</feature>
<evidence type="ECO:0000256" key="2">
    <source>
        <dbReference type="ARBA" id="ARBA00022448"/>
    </source>
</evidence>
<feature type="region of interest" description="Disordered" evidence="4">
    <location>
        <begin position="178"/>
        <end position="200"/>
    </location>
</feature>
<feature type="domain" description="DUF7077" evidence="7">
    <location>
        <begin position="993"/>
        <end position="1114"/>
    </location>
</feature>
<feature type="region of interest" description="Disordered" evidence="4">
    <location>
        <begin position="556"/>
        <end position="624"/>
    </location>
</feature>
<dbReference type="InterPro" id="IPR045126">
    <property type="entry name" value="TRAPPC10/Trs130"/>
</dbReference>
<feature type="compositionally biased region" description="Polar residues" evidence="4">
    <location>
        <begin position="72"/>
        <end position="98"/>
    </location>
</feature>
<dbReference type="PANTHER" id="PTHR13251">
    <property type="entry name" value="EPILEPSY HOLOPROSENCEPHALY CANDIDATE 1/TMEM1"/>
    <property type="match status" value="1"/>
</dbReference>
<comment type="caution">
    <text evidence="8">The sequence shown here is derived from an EMBL/GenBank/DDBJ whole genome shotgun (WGS) entry which is preliminary data.</text>
</comment>
<feature type="domain" description="TRAPPC10/Trs130 N-terminal" evidence="6">
    <location>
        <begin position="408"/>
        <end position="446"/>
    </location>
</feature>
<feature type="compositionally biased region" description="Low complexity" evidence="4">
    <location>
        <begin position="556"/>
        <end position="568"/>
    </location>
</feature>
<evidence type="ECO:0000259" key="7">
    <source>
        <dbReference type="Pfam" id="PF23274"/>
    </source>
</evidence>
<accession>A0AAE8SQK8</accession>
<dbReference type="EMBL" id="ONZQ02000001">
    <property type="protein sequence ID" value="SPN96568.1"/>
    <property type="molecule type" value="Genomic_DNA"/>
</dbReference>
<dbReference type="Pfam" id="PF23036">
    <property type="entry name" value="TRAPPC10_1st"/>
    <property type="match status" value="3"/>
</dbReference>